<keyword evidence="10" id="KW-0325">Glycoprotein</keyword>
<evidence type="ECO:0000259" key="14">
    <source>
        <dbReference type="PROSITE" id="PS50929"/>
    </source>
</evidence>
<dbReference type="InterPro" id="IPR036640">
    <property type="entry name" value="ABC1_TM_sf"/>
</dbReference>
<feature type="transmembrane region" description="Helical" evidence="12">
    <location>
        <begin position="677"/>
        <end position="698"/>
    </location>
</feature>
<evidence type="ECO:0000256" key="12">
    <source>
        <dbReference type="SAM" id="Phobius"/>
    </source>
</evidence>
<accession>K3W878</accession>
<dbReference type="HOGENOM" id="CLU_000604_17_2_1"/>
<dbReference type="InterPro" id="IPR017871">
    <property type="entry name" value="ABC_transporter-like_CS"/>
</dbReference>
<reference evidence="16" key="1">
    <citation type="journal article" date="2010" name="Genome Biol.">
        <title>Genome sequence of the necrotrophic plant pathogen Pythium ultimum reveals original pathogenicity mechanisms and effector repertoire.</title>
        <authorList>
            <person name="Levesque C.A."/>
            <person name="Brouwer H."/>
            <person name="Cano L."/>
            <person name="Hamilton J.P."/>
            <person name="Holt C."/>
            <person name="Huitema E."/>
            <person name="Raffaele S."/>
            <person name="Robideau G.P."/>
            <person name="Thines M."/>
            <person name="Win J."/>
            <person name="Zerillo M.M."/>
            <person name="Beakes G.W."/>
            <person name="Boore J.L."/>
            <person name="Busam D."/>
            <person name="Dumas B."/>
            <person name="Ferriera S."/>
            <person name="Fuerstenberg S.I."/>
            <person name="Gachon C.M."/>
            <person name="Gaulin E."/>
            <person name="Govers F."/>
            <person name="Grenville-Briggs L."/>
            <person name="Horner N."/>
            <person name="Hostetler J."/>
            <person name="Jiang R.H."/>
            <person name="Johnson J."/>
            <person name="Krajaejun T."/>
            <person name="Lin H."/>
            <person name="Meijer H.J."/>
            <person name="Moore B."/>
            <person name="Morris P."/>
            <person name="Phuntmart V."/>
            <person name="Puiu D."/>
            <person name="Shetty J."/>
            <person name="Stajich J.E."/>
            <person name="Tripathy S."/>
            <person name="Wawra S."/>
            <person name="van West P."/>
            <person name="Whitty B.R."/>
            <person name="Coutinho P.M."/>
            <person name="Henrissat B."/>
            <person name="Martin F."/>
            <person name="Thomas P.D."/>
            <person name="Tyler B.M."/>
            <person name="De Vries R.P."/>
            <person name="Kamoun S."/>
            <person name="Yandell M."/>
            <person name="Tisserat N."/>
            <person name="Buell C.R."/>
        </authorList>
    </citation>
    <scope>NUCLEOTIDE SEQUENCE</scope>
    <source>
        <strain evidence="16">DAOM:BR144</strain>
    </source>
</reference>
<feature type="transmembrane region" description="Helical" evidence="12">
    <location>
        <begin position="243"/>
        <end position="261"/>
    </location>
</feature>
<dbReference type="PANTHER" id="PTHR43394:SF18">
    <property type="entry name" value="ABC TRANSPORTER B FAMILY MEMBER 11-LIKE"/>
    <property type="match status" value="1"/>
</dbReference>
<keyword evidence="4 12" id="KW-0812">Transmembrane</keyword>
<evidence type="ECO:0000256" key="5">
    <source>
        <dbReference type="ARBA" id="ARBA00022737"/>
    </source>
</evidence>
<dbReference type="PROSITE" id="PS50929">
    <property type="entry name" value="ABC_TM1F"/>
    <property type="match status" value="2"/>
</dbReference>
<dbReference type="AlphaFoldDB" id="K3W878"/>
<feature type="domain" description="ABC transmembrane type-1" evidence="14">
    <location>
        <begin position="88"/>
        <end position="272"/>
    </location>
</feature>
<dbReference type="Gene3D" id="1.20.1560.10">
    <property type="entry name" value="ABC transporter type 1, transmembrane domain"/>
    <property type="match status" value="3"/>
</dbReference>
<sequence length="1200" mass="129094">MSDDVDPIILEETNAAPKIVPLSTLFSFADKTDKILMTVGSIGALVAGLGQPIQIVLIGNVMNAFNPTDLPDADTMKHNVNSVALNFEGMGRKIGDGLHFFSMGFAGIVIGLIKGWELALVLLAFTPLIAATAFVSMKFMATATQTGIESYGIAGAIAQEALGNVRTVHMFNSISQFVTKYGAALEMSTKAGIKKGFAVGWGTGVMFFTIYCTYAAGLYFGAIQISNDQLSGSQCAGHGCYDGGKVITIFFAIIMGAMALGQAGPSVQAIYAARICAHDVFRVINEESAINPLAVSGQRLDQVAGALCLSNITFAYPSRPEVNVCSGYSLTIEAGETIALVGPSGSGKSTIVSLLERFYDPQAGSVQLDGVDIRELNVKWLRQQIGLVGQEPALFATSILENIRHGAPDATNEKVYEAAKKANAFTFIMSFPQGFDTEVGERGTQLSGGQKQRIAIARAIIKNPPILLLDEATSALDTESERVVQESLDTLLATSKRTTIIIAHRLSTIQGADRIAVHNGGQIVEIGSHGELIAIRGGHYKSLVELQSRDIDREDLTIPESYAEKSSQLLLVPTKNLPEPGLERRSSVHSEKQFGPDGEGESKAGDEATYHVPASRIWKLSRPEWKFLVLGSFGAMLNAAVFPLWGVILSKIIVLLFDYSKSPDEMRADARLWSLGFVILGLLFGVAIIMQNYGFAVASQNLVSRVRFQTFQSMLEQEIGWFDLDENTSGALVSRLATDSATLQAITSDTLNQGLVNITTLCIGLSICFYYSWQMSLAALSMFPVMMLFATVQSKAQTGNLNNRKNNNADIAAGSLLSESIESIRTVASFSMEYAITTAYTAFLDVSKHADIKVGVIGGVTFGVSQGAMYISIAFLFWLGGKWVAEKTITFEDMFMVMMVLVMSTFAVGLAAQNLTDSSKAKKAAQNVFQVIDRVPAIDSSAPTGDIPTILTGEIEFHDVAFTYPSRPDAQIYRSYSLKVASGQTVALVGASGSGKSTAIALLERFYDPSAGIVTLDGKNIRDLNVTWLRERISLVSQEPVLFSGTIADNIGMGKPGATRDDIIDAATKANAHDFISNFPLGYDTEVGDRGAQVSGGQKQRIAIARAILRDPDVLLLDEATSALDNESERVVQESLDRLLALKKRTTIIVAHRLSTIRNADLIAVTHNGAIVEQGTHSQLMELHDGVYKSLVARQMSATS</sequence>
<evidence type="ECO:0000256" key="1">
    <source>
        <dbReference type="ARBA" id="ARBA00004651"/>
    </source>
</evidence>
<dbReference type="PROSITE" id="PS50893">
    <property type="entry name" value="ABC_TRANSPORTER_2"/>
    <property type="match status" value="2"/>
</dbReference>
<dbReference type="PANTHER" id="PTHR43394">
    <property type="entry name" value="ATP-DEPENDENT PERMEASE MDL1, MITOCHONDRIAL"/>
    <property type="match status" value="1"/>
</dbReference>
<evidence type="ECO:0000256" key="6">
    <source>
        <dbReference type="ARBA" id="ARBA00022741"/>
    </source>
</evidence>
<name>K3W878_GLOUD</name>
<dbReference type="EMBL" id="GL376620">
    <property type="status" value="NOT_ANNOTATED_CDS"/>
    <property type="molecule type" value="Genomic_DNA"/>
</dbReference>
<keyword evidence="6" id="KW-0547">Nucleotide-binding</keyword>
<feature type="transmembrane region" description="Helical" evidence="12">
    <location>
        <begin position="779"/>
        <end position="796"/>
    </location>
</feature>
<dbReference type="PROSITE" id="PS00211">
    <property type="entry name" value="ABC_TRANSPORTER_1"/>
    <property type="match status" value="2"/>
</dbReference>
<evidence type="ECO:0000259" key="13">
    <source>
        <dbReference type="PROSITE" id="PS50893"/>
    </source>
</evidence>
<feature type="transmembrane region" description="Helical" evidence="12">
    <location>
        <begin position="627"/>
        <end position="657"/>
    </location>
</feature>
<keyword evidence="7" id="KW-0067">ATP-binding</keyword>
<feature type="domain" description="ABC transporter" evidence="13">
    <location>
        <begin position="955"/>
        <end position="1193"/>
    </location>
</feature>
<dbReference type="STRING" id="431595.K3W878"/>
<evidence type="ECO:0000256" key="7">
    <source>
        <dbReference type="ARBA" id="ARBA00022840"/>
    </source>
</evidence>
<dbReference type="EnsemblProtists" id="PYU1_T001169">
    <property type="protein sequence ID" value="PYU1_T001169"/>
    <property type="gene ID" value="PYU1_G001169"/>
</dbReference>
<dbReference type="Gene3D" id="3.40.50.300">
    <property type="entry name" value="P-loop containing nucleotide triphosphate hydrolases"/>
    <property type="match status" value="2"/>
</dbReference>
<dbReference type="InterPro" id="IPR027417">
    <property type="entry name" value="P-loop_NTPase"/>
</dbReference>
<dbReference type="SUPFAM" id="SSF52540">
    <property type="entry name" value="P-loop containing nucleoside triphosphate hydrolases"/>
    <property type="match status" value="2"/>
</dbReference>
<comment type="similarity">
    <text evidence="2">Belongs to the ABC transporter superfamily. ABCB family. Multidrug resistance exporter (TC 3.A.1.201) subfamily.</text>
</comment>
<dbReference type="CDD" id="cd18578">
    <property type="entry name" value="ABC_6TM_Pgp_ABCB1_D2_like"/>
    <property type="match status" value="1"/>
</dbReference>
<feature type="domain" description="ABC transporter" evidence="13">
    <location>
        <begin position="307"/>
        <end position="545"/>
    </location>
</feature>
<dbReference type="CDD" id="cd03249">
    <property type="entry name" value="ABC_MTABC3_MDL1_MDL2"/>
    <property type="match status" value="2"/>
</dbReference>
<evidence type="ECO:0000313" key="16">
    <source>
        <dbReference type="Proteomes" id="UP000019132"/>
    </source>
</evidence>
<dbReference type="GO" id="GO:0005743">
    <property type="term" value="C:mitochondrial inner membrane"/>
    <property type="evidence" value="ECO:0007669"/>
    <property type="project" value="TreeGrafter"/>
</dbReference>
<evidence type="ECO:0000256" key="8">
    <source>
        <dbReference type="ARBA" id="ARBA00022989"/>
    </source>
</evidence>
<dbReference type="Pfam" id="PF00664">
    <property type="entry name" value="ABC_membrane"/>
    <property type="match status" value="2"/>
</dbReference>
<reference evidence="15" key="3">
    <citation type="submission" date="2015-02" db="UniProtKB">
        <authorList>
            <consortium name="EnsemblProtists"/>
        </authorList>
    </citation>
    <scope>IDENTIFICATION</scope>
    <source>
        <strain evidence="15">DAOM BR144</strain>
    </source>
</reference>
<dbReference type="GO" id="GO:0090374">
    <property type="term" value="P:oligopeptide export from mitochondrion"/>
    <property type="evidence" value="ECO:0007669"/>
    <property type="project" value="TreeGrafter"/>
</dbReference>
<feature type="transmembrane region" description="Helical" evidence="12">
    <location>
        <begin position="197"/>
        <end position="223"/>
    </location>
</feature>
<dbReference type="SUPFAM" id="SSF90123">
    <property type="entry name" value="ABC transporter transmembrane region"/>
    <property type="match status" value="2"/>
</dbReference>
<dbReference type="CDD" id="cd18577">
    <property type="entry name" value="ABC_6TM_Pgp_ABCB1_D1_like"/>
    <property type="match status" value="1"/>
</dbReference>
<dbReference type="InterPro" id="IPR011527">
    <property type="entry name" value="ABC1_TM_dom"/>
</dbReference>
<proteinExistence type="inferred from homology"/>
<evidence type="ECO:0000256" key="2">
    <source>
        <dbReference type="ARBA" id="ARBA00007577"/>
    </source>
</evidence>
<dbReference type="Proteomes" id="UP000019132">
    <property type="component" value="Unassembled WGS sequence"/>
</dbReference>
<feature type="transmembrane region" description="Helical" evidence="12">
    <location>
        <begin position="97"/>
        <end position="113"/>
    </location>
</feature>
<feature type="domain" description="ABC transmembrane type-1" evidence="14">
    <location>
        <begin position="629"/>
        <end position="920"/>
    </location>
</feature>
<dbReference type="GO" id="GO:0005524">
    <property type="term" value="F:ATP binding"/>
    <property type="evidence" value="ECO:0007669"/>
    <property type="project" value="UniProtKB-KW"/>
</dbReference>
<keyword evidence="3" id="KW-0813">Transport</keyword>
<dbReference type="GO" id="GO:0015421">
    <property type="term" value="F:ABC-type oligopeptide transporter activity"/>
    <property type="evidence" value="ECO:0007669"/>
    <property type="project" value="TreeGrafter"/>
</dbReference>
<dbReference type="SMART" id="SM00382">
    <property type="entry name" value="AAA"/>
    <property type="match status" value="2"/>
</dbReference>
<keyword evidence="5" id="KW-0677">Repeat</keyword>
<evidence type="ECO:0000313" key="15">
    <source>
        <dbReference type="EnsemblProtists" id="PYU1_T001169"/>
    </source>
</evidence>
<keyword evidence="8 12" id="KW-1133">Transmembrane helix</keyword>
<evidence type="ECO:0000256" key="10">
    <source>
        <dbReference type="ARBA" id="ARBA00023180"/>
    </source>
</evidence>
<evidence type="ECO:0008006" key="17">
    <source>
        <dbReference type="Google" id="ProtNLM"/>
    </source>
</evidence>
<evidence type="ECO:0000256" key="4">
    <source>
        <dbReference type="ARBA" id="ARBA00022692"/>
    </source>
</evidence>
<comment type="subcellular location">
    <subcellularLocation>
        <location evidence="1">Cell membrane</location>
        <topology evidence="1">Multi-pass membrane protein</topology>
    </subcellularLocation>
</comment>
<feature type="compositionally biased region" description="Basic and acidic residues" evidence="11">
    <location>
        <begin position="581"/>
        <end position="606"/>
    </location>
</feature>
<dbReference type="InParanoid" id="K3W878"/>
<dbReference type="VEuPathDB" id="FungiDB:PYU1_G001169"/>
<dbReference type="OMA" id="GYFRLAM"/>
<dbReference type="FunFam" id="3.40.50.300:FF:000251">
    <property type="entry name" value="ABC transporter B family member 19"/>
    <property type="match status" value="1"/>
</dbReference>
<evidence type="ECO:0000256" key="9">
    <source>
        <dbReference type="ARBA" id="ARBA00023136"/>
    </source>
</evidence>
<dbReference type="GO" id="GO:0005886">
    <property type="term" value="C:plasma membrane"/>
    <property type="evidence" value="ECO:0007669"/>
    <property type="project" value="UniProtKB-SubCell"/>
</dbReference>
<evidence type="ECO:0000256" key="11">
    <source>
        <dbReference type="SAM" id="MobiDB-lite"/>
    </source>
</evidence>
<protein>
    <recommendedName>
        <fullName evidence="17">Bile salt export pump</fullName>
    </recommendedName>
</protein>
<dbReference type="FunCoup" id="K3W878">
    <property type="interactions" value="5"/>
</dbReference>
<dbReference type="InterPro" id="IPR003593">
    <property type="entry name" value="AAA+_ATPase"/>
</dbReference>
<feature type="transmembrane region" description="Helical" evidence="12">
    <location>
        <begin position="894"/>
        <end position="912"/>
    </location>
</feature>
<feature type="transmembrane region" description="Helical" evidence="12">
    <location>
        <begin position="754"/>
        <end position="773"/>
    </location>
</feature>
<feature type="transmembrane region" description="Helical" evidence="12">
    <location>
        <begin position="119"/>
        <end position="137"/>
    </location>
</feature>
<dbReference type="InterPro" id="IPR003439">
    <property type="entry name" value="ABC_transporter-like_ATP-bd"/>
</dbReference>
<keyword evidence="9 12" id="KW-0472">Membrane</keyword>
<reference evidence="16" key="2">
    <citation type="submission" date="2010-04" db="EMBL/GenBank/DDBJ databases">
        <authorList>
            <person name="Buell R."/>
            <person name="Hamilton J."/>
            <person name="Hostetler J."/>
        </authorList>
    </citation>
    <scope>NUCLEOTIDE SEQUENCE [LARGE SCALE GENOMIC DNA]</scope>
    <source>
        <strain evidence="16">DAOM:BR144</strain>
    </source>
</reference>
<dbReference type="eggNOG" id="KOG0055">
    <property type="taxonomic scope" value="Eukaryota"/>
</dbReference>
<dbReference type="GO" id="GO:0016887">
    <property type="term" value="F:ATP hydrolysis activity"/>
    <property type="evidence" value="ECO:0007669"/>
    <property type="project" value="InterPro"/>
</dbReference>
<dbReference type="InterPro" id="IPR039421">
    <property type="entry name" value="Type_1_exporter"/>
</dbReference>
<evidence type="ECO:0000256" key="3">
    <source>
        <dbReference type="ARBA" id="ARBA00022448"/>
    </source>
</evidence>
<feature type="region of interest" description="Disordered" evidence="11">
    <location>
        <begin position="576"/>
        <end position="606"/>
    </location>
</feature>
<keyword evidence="16" id="KW-1185">Reference proteome</keyword>
<dbReference type="Pfam" id="PF00005">
    <property type="entry name" value="ABC_tran"/>
    <property type="match status" value="2"/>
</dbReference>
<organism evidence="15 16">
    <name type="scientific">Globisporangium ultimum (strain ATCC 200006 / CBS 805.95 / DAOM BR144)</name>
    <name type="common">Pythium ultimum</name>
    <dbReference type="NCBI Taxonomy" id="431595"/>
    <lineage>
        <taxon>Eukaryota</taxon>
        <taxon>Sar</taxon>
        <taxon>Stramenopiles</taxon>
        <taxon>Oomycota</taxon>
        <taxon>Peronosporomycetes</taxon>
        <taxon>Pythiales</taxon>
        <taxon>Pythiaceae</taxon>
        <taxon>Globisporangium</taxon>
    </lineage>
</organism>
<dbReference type="FunFam" id="3.40.50.300:FF:000066">
    <property type="entry name" value="ABC transporter B family member 1"/>
    <property type="match status" value="1"/>
</dbReference>
<feature type="transmembrane region" description="Helical" evidence="12">
    <location>
        <begin position="854"/>
        <end position="879"/>
    </location>
</feature>